<organism evidence="2 3">
    <name type="scientific">Luteimonas padinae</name>
    <dbReference type="NCBI Taxonomy" id="1714359"/>
    <lineage>
        <taxon>Bacteria</taxon>
        <taxon>Pseudomonadati</taxon>
        <taxon>Pseudomonadota</taxon>
        <taxon>Gammaproteobacteria</taxon>
        <taxon>Lysobacterales</taxon>
        <taxon>Lysobacteraceae</taxon>
        <taxon>Luteimonas</taxon>
    </lineage>
</organism>
<feature type="signal peptide" evidence="1">
    <location>
        <begin position="1"/>
        <end position="25"/>
    </location>
</feature>
<reference evidence="2 3" key="1">
    <citation type="submission" date="2024-09" db="EMBL/GenBank/DDBJ databases">
        <authorList>
            <person name="Sun Q."/>
            <person name="Mori K."/>
        </authorList>
    </citation>
    <scope>NUCLEOTIDE SEQUENCE [LARGE SCALE GENOMIC DNA]</scope>
    <source>
        <strain evidence="2 3">KCTC 52403</strain>
    </source>
</reference>
<keyword evidence="3" id="KW-1185">Reference proteome</keyword>
<name>A0ABV6SVS3_9GAMM</name>
<gene>
    <name evidence="2" type="ORF">ACFFFU_07145</name>
</gene>
<evidence type="ECO:0000313" key="3">
    <source>
        <dbReference type="Proteomes" id="UP001589898"/>
    </source>
</evidence>
<protein>
    <submittedName>
        <fullName evidence="2">Uncharacterized protein</fullName>
    </submittedName>
</protein>
<sequence>MKKMKIGMAGLLAACALAISVPALAQAPAAAPGTNAQTDAEAQGREVRCGVRSDGVVYCEIVIVW</sequence>
<dbReference type="RefSeq" id="WP_189497984.1">
    <property type="nucleotide sequence ID" value="NZ_BMZT01000008.1"/>
</dbReference>
<dbReference type="Proteomes" id="UP001589898">
    <property type="component" value="Unassembled WGS sequence"/>
</dbReference>
<evidence type="ECO:0000256" key="1">
    <source>
        <dbReference type="SAM" id="SignalP"/>
    </source>
</evidence>
<evidence type="ECO:0000313" key="2">
    <source>
        <dbReference type="EMBL" id="MFC0717524.1"/>
    </source>
</evidence>
<feature type="chain" id="PRO_5045965970" evidence="1">
    <location>
        <begin position="26"/>
        <end position="65"/>
    </location>
</feature>
<dbReference type="EMBL" id="JBHLTF010000028">
    <property type="protein sequence ID" value="MFC0717524.1"/>
    <property type="molecule type" value="Genomic_DNA"/>
</dbReference>
<comment type="caution">
    <text evidence="2">The sequence shown here is derived from an EMBL/GenBank/DDBJ whole genome shotgun (WGS) entry which is preliminary data.</text>
</comment>
<accession>A0ABV6SVS3</accession>
<keyword evidence="1" id="KW-0732">Signal</keyword>
<proteinExistence type="predicted"/>